<name>A0A059BDV0_EUCGR</name>
<dbReference type="InParanoid" id="A0A059BDV0"/>
<reference evidence="1" key="1">
    <citation type="submission" date="2013-07" db="EMBL/GenBank/DDBJ databases">
        <title>The genome of Eucalyptus grandis.</title>
        <authorList>
            <person name="Schmutz J."/>
            <person name="Hayes R."/>
            <person name="Myburg A."/>
            <person name="Tuskan G."/>
            <person name="Grattapaglia D."/>
            <person name="Rokhsar D.S."/>
        </authorList>
    </citation>
    <scope>NUCLEOTIDE SEQUENCE</scope>
    <source>
        <tissue evidence="1">Leaf extractions</tissue>
    </source>
</reference>
<sequence>MKTSYRRFLQNGEPSKGVRQLITTASKIHNSKTHGDGVLGQLWPRVPCHARLTSRLLRSDTRDTAPHCETTIKLSCYPLISTHTPNRAGSPSFPLTKTIFRCLYTRPVEGRRGTSEGLDRARGKTLRL</sequence>
<dbReference type="AlphaFoldDB" id="A0A059BDV0"/>
<gene>
    <name evidence="1" type="ORF">EUGRSUZ_G02000</name>
</gene>
<dbReference type="Gramene" id="KCW64382">
    <property type="protein sequence ID" value="KCW64382"/>
    <property type="gene ID" value="EUGRSUZ_G02000"/>
</dbReference>
<protein>
    <submittedName>
        <fullName evidence="1">Uncharacterized protein</fullName>
    </submittedName>
</protein>
<organism evidence="1">
    <name type="scientific">Eucalyptus grandis</name>
    <name type="common">Flooded gum</name>
    <dbReference type="NCBI Taxonomy" id="71139"/>
    <lineage>
        <taxon>Eukaryota</taxon>
        <taxon>Viridiplantae</taxon>
        <taxon>Streptophyta</taxon>
        <taxon>Embryophyta</taxon>
        <taxon>Tracheophyta</taxon>
        <taxon>Spermatophyta</taxon>
        <taxon>Magnoliopsida</taxon>
        <taxon>eudicotyledons</taxon>
        <taxon>Gunneridae</taxon>
        <taxon>Pentapetalae</taxon>
        <taxon>rosids</taxon>
        <taxon>malvids</taxon>
        <taxon>Myrtales</taxon>
        <taxon>Myrtaceae</taxon>
        <taxon>Myrtoideae</taxon>
        <taxon>Eucalypteae</taxon>
        <taxon>Eucalyptus</taxon>
    </lineage>
</organism>
<dbReference type="EMBL" id="KK198759">
    <property type="protein sequence ID" value="KCW64382.1"/>
    <property type="molecule type" value="Genomic_DNA"/>
</dbReference>
<evidence type="ECO:0000313" key="1">
    <source>
        <dbReference type="EMBL" id="KCW64382.1"/>
    </source>
</evidence>
<proteinExistence type="predicted"/>
<accession>A0A059BDV0</accession>